<evidence type="ECO:0000313" key="10">
    <source>
        <dbReference type="Proteomes" id="UP000054845"/>
    </source>
</evidence>
<feature type="transmembrane region" description="Helical" evidence="7">
    <location>
        <begin position="709"/>
        <end position="733"/>
    </location>
</feature>
<accession>A0A0N7LAP9</accession>
<feature type="transmembrane region" description="Helical" evidence="7">
    <location>
        <begin position="651"/>
        <end position="668"/>
    </location>
</feature>
<feature type="compositionally biased region" description="Polar residues" evidence="6">
    <location>
        <begin position="82"/>
        <end position="104"/>
    </location>
</feature>
<dbReference type="OrthoDB" id="1684102at2759"/>
<dbReference type="GO" id="GO:0015179">
    <property type="term" value="F:L-amino acid transmembrane transporter activity"/>
    <property type="evidence" value="ECO:0007669"/>
    <property type="project" value="TreeGrafter"/>
</dbReference>
<feature type="transmembrane region" description="Helical" evidence="7">
    <location>
        <begin position="487"/>
        <end position="506"/>
    </location>
</feature>
<dbReference type="GO" id="GO:0005774">
    <property type="term" value="C:vacuolar membrane"/>
    <property type="evidence" value="ECO:0007669"/>
    <property type="project" value="TreeGrafter"/>
</dbReference>
<evidence type="ECO:0000256" key="7">
    <source>
        <dbReference type="SAM" id="Phobius"/>
    </source>
</evidence>
<feature type="compositionally biased region" description="Basic residues" evidence="6">
    <location>
        <begin position="321"/>
        <end position="335"/>
    </location>
</feature>
<evidence type="ECO:0000256" key="2">
    <source>
        <dbReference type="ARBA" id="ARBA00008066"/>
    </source>
</evidence>
<feature type="compositionally biased region" description="Basic and acidic residues" evidence="6">
    <location>
        <begin position="336"/>
        <end position="346"/>
    </location>
</feature>
<dbReference type="AlphaFoldDB" id="A0A0N7LAP9"/>
<evidence type="ECO:0000256" key="3">
    <source>
        <dbReference type="ARBA" id="ARBA00022692"/>
    </source>
</evidence>
<feature type="transmembrane region" description="Helical" evidence="7">
    <location>
        <begin position="605"/>
        <end position="630"/>
    </location>
</feature>
<feature type="transmembrane region" description="Helical" evidence="7">
    <location>
        <begin position="463"/>
        <end position="480"/>
    </location>
</feature>
<feature type="region of interest" description="Disordered" evidence="6">
    <location>
        <begin position="131"/>
        <end position="185"/>
    </location>
</feature>
<keyword evidence="10" id="KW-1185">Reference proteome</keyword>
<protein>
    <submittedName>
        <fullName evidence="9">Amino acid transporter</fullName>
    </submittedName>
</protein>
<feature type="transmembrane region" description="Helical" evidence="7">
    <location>
        <begin position="526"/>
        <end position="550"/>
    </location>
</feature>
<feature type="transmembrane region" description="Helical" evidence="7">
    <location>
        <begin position="562"/>
        <end position="585"/>
    </location>
</feature>
<feature type="domain" description="Amino acid transporter transmembrane" evidence="8">
    <location>
        <begin position="348"/>
        <end position="728"/>
    </location>
</feature>
<organism evidence="9 10">
    <name type="scientific">Ceraceosorus bombacis</name>
    <dbReference type="NCBI Taxonomy" id="401625"/>
    <lineage>
        <taxon>Eukaryota</taxon>
        <taxon>Fungi</taxon>
        <taxon>Dikarya</taxon>
        <taxon>Basidiomycota</taxon>
        <taxon>Ustilaginomycotina</taxon>
        <taxon>Exobasidiomycetes</taxon>
        <taxon>Ceraceosorales</taxon>
        <taxon>Ceraceosoraceae</taxon>
        <taxon>Ceraceosorus</taxon>
    </lineage>
</organism>
<reference evidence="9 10" key="1">
    <citation type="submission" date="2014-09" db="EMBL/GenBank/DDBJ databases">
        <authorList>
            <person name="Magalhaes I.L.F."/>
            <person name="Oliveira U."/>
            <person name="Santos F.R."/>
            <person name="Vidigal T.H.D.A."/>
            <person name="Brescovit A.D."/>
            <person name="Santos A.J."/>
        </authorList>
    </citation>
    <scope>NUCLEOTIDE SEQUENCE [LARGE SCALE GENOMIC DNA]</scope>
</reference>
<feature type="compositionally biased region" description="Low complexity" evidence="6">
    <location>
        <begin position="139"/>
        <end position="158"/>
    </location>
</feature>
<dbReference type="InterPro" id="IPR013057">
    <property type="entry name" value="AA_transpt_TM"/>
</dbReference>
<evidence type="ECO:0000256" key="5">
    <source>
        <dbReference type="ARBA" id="ARBA00023136"/>
    </source>
</evidence>
<feature type="transmembrane region" description="Helical" evidence="7">
    <location>
        <begin position="674"/>
        <end position="697"/>
    </location>
</feature>
<evidence type="ECO:0000256" key="1">
    <source>
        <dbReference type="ARBA" id="ARBA00004141"/>
    </source>
</evidence>
<feature type="transmembrane region" description="Helical" evidence="7">
    <location>
        <begin position="378"/>
        <end position="403"/>
    </location>
</feature>
<dbReference type="Pfam" id="PF01490">
    <property type="entry name" value="Aa_trans"/>
    <property type="match status" value="1"/>
</dbReference>
<proteinExistence type="inferred from homology"/>
<evidence type="ECO:0000259" key="8">
    <source>
        <dbReference type="Pfam" id="PF01490"/>
    </source>
</evidence>
<dbReference type="PANTHER" id="PTHR22950">
    <property type="entry name" value="AMINO ACID TRANSPORTER"/>
    <property type="match status" value="1"/>
</dbReference>
<feature type="region of interest" description="Disordered" evidence="6">
    <location>
        <begin position="1"/>
        <end position="110"/>
    </location>
</feature>
<feature type="region of interest" description="Disordered" evidence="6">
    <location>
        <begin position="201"/>
        <end position="228"/>
    </location>
</feature>
<dbReference type="Proteomes" id="UP000054845">
    <property type="component" value="Unassembled WGS sequence"/>
</dbReference>
<evidence type="ECO:0000256" key="4">
    <source>
        <dbReference type="ARBA" id="ARBA00022989"/>
    </source>
</evidence>
<evidence type="ECO:0000313" key="9">
    <source>
        <dbReference type="EMBL" id="CEH17194.1"/>
    </source>
</evidence>
<dbReference type="STRING" id="401625.A0A0N7LAP9"/>
<keyword evidence="5 7" id="KW-0472">Membrane</keyword>
<keyword evidence="3 7" id="KW-0812">Transmembrane</keyword>
<sequence length="747" mass="80302">MSGHGGDSSDSATPGARPVALRARSSSSANQDASFGLARSPVIPNIPPRGEASNVQSPRLGATELANPIESESGVTVRGGRASSSVHGSRPNSTAVSENETTPVNLADLDSLPISDEQKAKIIDRHLVRPDASGFPRIDTGTTDASAASGASASDAAGPSQQVRFPGHSSGDDTDTEEYLGPATMQGGAITDDVYRWAHKNRRQSAKRTRSESLHLPRTSTIDPDLDASAIREPGGFRRFFVLTQAGEQGRPPPRALRSFIDFLALYGHYGGEDLEDIDEEDDDGDGLDDEQLRAEEARELGRPSGSHGEPTERTALLTRRASRRALQRSNSRIRRGSEGGRPRGEATETEAVLMLLKSFVGTGILFLGKAFMNGGLLFSTIVLCAVAMISLVSFLLLVKANLKYPASFGDMGGILYGPKMRLAILTSIVFSQFGFVAAYTVFVAQNLQAFVLAVTHCRTLVPTVWLILAQALIFLPLSLVRRIAKLSSTALVADVFILFGIIYLFKYEITELVEKGVADVVQFNSSTFSLFIGTAVFTFEGVGLVIPITESMKEPEKFPRALSGVMAGTMVLFTASGALSYMAFGSKVQTVVITNLPQNSKFVQAMQFLYSVAILLSTPLQLFPAVSILERGIFTAKSGKYNWKIKFWKNVFRCSTVVLCSFAAWAGSASLDVFVSFIGSVACVPLCFIYPPLLHLRACATSRKDKMLDYAILAFGIACTLFAGSQTVYTLINPSSPPDQPVCTPP</sequence>
<evidence type="ECO:0000256" key="6">
    <source>
        <dbReference type="SAM" id="MobiDB-lite"/>
    </source>
</evidence>
<dbReference type="PANTHER" id="PTHR22950:SF666">
    <property type="entry name" value="VACUOLAR AMINO ACID TRANSPORTER 4"/>
    <property type="match status" value="1"/>
</dbReference>
<comment type="similarity">
    <text evidence="2">Belongs to the amino acid/polyamine transporter 2 family.</text>
</comment>
<feature type="transmembrane region" description="Helical" evidence="7">
    <location>
        <begin position="423"/>
        <end position="443"/>
    </location>
</feature>
<comment type="subcellular location">
    <subcellularLocation>
        <location evidence="1">Membrane</location>
        <topology evidence="1">Multi-pass membrane protein</topology>
    </subcellularLocation>
</comment>
<dbReference type="EMBL" id="CCYA01000254">
    <property type="protein sequence ID" value="CEH17194.1"/>
    <property type="molecule type" value="Genomic_DNA"/>
</dbReference>
<keyword evidence="4 7" id="KW-1133">Transmembrane helix</keyword>
<name>A0A0N7LAP9_9BASI</name>
<feature type="region of interest" description="Disordered" evidence="6">
    <location>
        <begin position="298"/>
        <end position="346"/>
    </location>
</feature>
<feature type="compositionally biased region" description="Polar residues" evidence="6">
    <location>
        <begin position="24"/>
        <end position="33"/>
    </location>
</feature>